<keyword evidence="1" id="KW-1133">Transmembrane helix</keyword>
<protein>
    <submittedName>
        <fullName evidence="2">Uncharacterized protein</fullName>
    </submittedName>
</protein>
<dbReference type="RefSeq" id="WP_146856451.1">
    <property type="nucleotide sequence ID" value="NZ_BAAAHR010000006.1"/>
</dbReference>
<dbReference type="Proteomes" id="UP000522688">
    <property type="component" value="Unassembled WGS sequence"/>
</dbReference>
<feature type="transmembrane region" description="Helical" evidence="1">
    <location>
        <begin position="18"/>
        <end position="39"/>
    </location>
</feature>
<dbReference type="EMBL" id="JACGWW010000005">
    <property type="protein sequence ID" value="MBA8814483.1"/>
    <property type="molecule type" value="Genomic_DNA"/>
</dbReference>
<comment type="caution">
    <text evidence="2">The sequence shown here is derived from an EMBL/GenBank/DDBJ whole genome shotgun (WGS) entry which is preliminary data.</text>
</comment>
<dbReference type="OrthoDB" id="3818356at2"/>
<dbReference type="AlphaFoldDB" id="A0A7W3PJV7"/>
<organism evidence="2 3">
    <name type="scientific">Frigoribacterium faeni</name>
    <dbReference type="NCBI Taxonomy" id="145483"/>
    <lineage>
        <taxon>Bacteria</taxon>
        <taxon>Bacillati</taxon>
        <taxon>Actinomycetota</taxon>
        <taxon>Actinomycetes</taxon>
        <taxon>Micrococcales</taxon>
        <taxon>Microbacteriaceae</taxon>
        <taxon>Frigoribacterium</taxon>
    </lineage>
</organism>
<gene>
    <name evidence="2" type="ORF">FB463_002756</name>
</gene>
<sequence length="332" mass="35396">MSSAVGERRAAPRRWPLVAIWGGAAVLVVVAFLVTVAALNATVYSAGGFARGYVDAVDRGDVSSALTLAGVEVTDDLDDSLLDVPSLGGLADVHQVSELELGDGTRTVTLGYTLDGVAGESQFVVREAGTRFGFFRQWSFAQSPTATIDVTPRNDPRFEVDGRRVTTTGGDVTTRFTVLAPSRFELSHDSTYLHAEPVEVSAASVSSTTAVAVDIRPRASFAEVLQTQLDSQLDRSCVTQKVLLPAGCPFGRQVDDRVIGEPAWSMVTHPTVAVVPSSTPGQWLVDEAPGTAHLVVEAQSLFDGRVYTIDEDVPFTVSYTMTIAPDDTLSFQ</sequence>
<accession>A0A7W3PJV7</accession>
<evidence type="ECO:0000256" key="1">
    <source>
        <dbReference type="SAM" id="Phobius"/>
    </source>
</evidence>
<name>A0A7W3PJV7_9MICO</name>
<evidence type="ECO:0000313" key="3">
    <source>
        <dbReference type="Proteomes" id="UP000522688"/>
    </source>
</evidence>
<keyword evidence="1" id="KW-0812">Transmembrane</keyword>
<keyword evidence="1" id="KW-0472">Membrane</keyword>
<reference evidence="2 3" key="1">
    <citation type="submission" date="2020-07" db="EMBL/GenBank/DDBJ databases">
        <title>Sequencing the genomes of 1000 actinobacteria strains.</title>
        <authorList>
            <person name="Klenk H.-P."/>
        </authorList>
    </citation>
    <scope>NUCLEOTIDE SEQUENCE [LARGE SCALE GENOMIC DNA]</scope>
    <source>
        <strain evidence="2 3">DSM 10309</strain>
    </source>
</reference>
<evidence type="ECO:0000313" key="2">
    <source>
        <dbReference type="EMBL" id="MBA8814483.1"/>
    </source>
</evidence>
<proteinExistence type="predicted"/>